<evidence type="ECO:0000256" key="1">
    <source>
        <dbReference type="SAM" id="MobiDB-lite"/>
    </source>
</evidence>
<feature type="non-terminal residue" evidence="2">
    <location>
        <position position="1"/>
    </location>
</feature>
<reference evidence="2 3" key="1">
    <citation type="journal article" date="2012" name="Genome Biol.">
        <title>Genome and low-iron response of an oceanic diatom adapted to chronic iron limitation.</title>
        <authorList>
            <person name="Lommer M."/>
            <person name="Specht M."/>
            <person name="Roy A.S."/>
            <person name="Kraemer L."/>
            <person name="Andreson R."/>
            <person name="Gutowska M.A."/>
            <person name="Wolf J."/>
            <person name="Bergner S.V."/>
            <person name="Schilhabel M.B."/>
            <person name="Klostermeier U.C."/>
            <person name="Beiko R.G."/>
            <person name="Rosenstiel P."/>
            <person name="Hippler M."/>
            <person name="Laroche J."/>
        </authorList>
    </citation>
    <scope>NUCLEOTIDE SEQUENCE [LARGE SCALE GENOMIC DNA]</scope>
    <source>
        <strain evidence="2 3">CCMP1005</strain>
    </source>
</reference>
<dbReference type="Proteomes" id="UP000266841">
    <property type="component" value="Unassembled WGS sequence"/>
</dbReference>
<proteinExistence type="predicted"/>
<gene>
    <name evidence="2" type="ORF">THAOC_18068</name>
</gene>
<feature type="region of interest" description="Disordered" evidence="1">
    <location>
        <begin position="1"/>
        <end position="64"/>
    </location>
</feature>
<keyword evidence="3" id="KW-1185">Reference proteome</keyword>
<dbReference type="EMBL" id="AGNL01019983">
    <property type="protein sequence ID" value="EJK61445.1"/>
    <property type="molecule type" value="Genomic_DNA"/>
</dbReference>
<organism evidence="2 3">
    <name type="scientific">Thalassiosira oceanica</name>
    <name type="common">Marine diatom</name>
    <dbReference type="NCBI Taxonomy" id="159749"/>
    <lineage>
        <taxon>Eukaryota</taxon>
        <taxon>Sar</taxon>
        <taxon>Stramenopiles</taxon>
        <taxon>Ochrophyta</taxon>
        <taxon>Bacillariophyta</taxon>
        <taxon>Coscinodiscophyceae</taxon>
        <taxon>Thalassiosirophycidae</taxon>
        <taxon>Thalassiosirales</taxon>
        <taxon>Thalassiosiraceae</taxon>
        <taxon>Thalassiosira</taxon>
    </lineage>
</organism>
<evidence type="ECO:0000313" key="2">
    <source>
        <dbReference type="EMBL" id="EJK61445.1"/>
    </source>
</evidence>
<sequence length="64" mass="6369">QCSSEPTPSHFAPYKRGTAPGMRDEGGGATGSRDPCGGGGADCRIGRSGSGGGGSRRFPNKGRT</sequence>
<evidence type="ECO:0000313" key="3">
    <source>
        <dbReference type="Proteomes" id="UP000266841"/>
    </source>
</evidence>
<accession>K0S819</accession>
<name>K0S819_THAOC</name>
<protein>
    <submittedName>
        <fullName evidence="2">Uncharacterized protein</fullName>
    </submittedName>
</protein>
<comment type="caution">
    <text evidence="2">The sequence shown here is derived from an EMBL/GenBank/DDBJ whole genome shotgun (WGS) entry which is preliminary data.</text>
</comment>
<dbReference type="AlphaFoldDB" id="K0S819"/>